<feature type="compositionally biased region" description="Polar residues" evidence="1">
    <location>
        <begin position="117"/>
        <end position="135"/>
    </location>
</feature>
<dbReference type="RefSeq" id="WP_394005839.1">
    <property type="nucleotide sequence ID" value="NZ_JBAFUR010000001.1"/>
</dbReference>
<sequence>MSVIAAALRELMAAGLTGDELVAAVARIEAEMAVSAPGPRMSAAAERKREVDRERMRRKREAARAANGRVDNRSTSQVSREIADCRATSTTSHDDGEPSPEEKRKASPCTPSKEKTQPSPNFTPSVPKGTSSPSATDCDAADRQEELAEALAAFNRMAAEVGLPEAQGMSRKRRLALKARLRDCGGIAGWRIAMDRVRASPFLRGDNDRGWRASLDFLLKPESFAKLMEGAYDPAPGARRQRAEPRSSMATAMAEVLLEHPDSEFGKRARAAGFRRGDFRGGGDAIIAGMARVAEQRFGQWPGSSDGRVIDGAPDELFGDYADV</sequence>
<evidence type="ECO:0000313" key="3">
    <source>
        <dbReference type="Proteomes" id="UP001604043"/>
    </source>
</evidence>
<accession>A0ABW6ZEY1</accession>
<gene>
    <name evidence="2" type="ORF">V5F30_05835</name>
</gene>
<comment type="caution">
    <text evidence="2">The sequence shown here is derived from an EMBL/GenBank/DDBJ whole genome shotgun (WGS) entry which is preliminary data.</text>
</comment>
<feature type="region of interest" description="Disordered" evidence="1">
    <location>
        <begin position="35"/>
        <end position="141"/>
    </location>
</feature>
<feature type="compositionally biased region" description="Basic and acidic residues" evidence="1">
    <location>
        <begin position="92"/>
        <end position="105"/>
    </location>
</feature>
<name>A0ABW6ZEY1_9HYPH</name>
<organism evidence="2 3">
    <name type="scientific">Xanthobacter aminoxidans</name>
    <dbReference type="NCBI Taxonomy" id="186280"/>
    <lineage>
        <taxon>Bacteria</taxon>
        <taxon>Pseudomonadati</taxon>
        <taxon>Pseudomonadota</taxon>
        <taxon>Alphaproteobacteria</taxon>
        <taxon>Hyphomicrobiales</taxon>
        <taxon>Xanthobacteraceae</taxon>
        <taxon>Xanthobacter</taxon>
    </lineage>
</organism>
<feature type="compositionally biased region" description="Basic and acidic residues" evidence="1">
    <location>
        <begin position="45"/>
        <end position="55"/>
    </location>
</feature>
<dbReference type="EMBL" id="JBAFUR010000001">
    <property type="protein sequence ID" value="MFG1251713.1"/>
    <property type="molecule type" value="Genomic_DNA"/>
</dbReference>
<proteinExistence type="predicted"/>
<dbReference type="Proteomes" id="UP001604043">
    <property type="component" value="Unassembled WGS sequence"/>
</dbReference>
<evidence type="ECO:0000313" key="2">
    <source>
        <dbReference type="EMBL" id="MFG1251713.1"/>
    </source>
</evidence>
<reference evidence="2 3" key="1">
    <citation type="submission" date="2024-02" db="EMBL/GenBank/DDBJ databases">
        <title>Expansion and revision of Xanthobacter and proposal of Roseixanthobacter gen. nov.</title>
        <authorList>
            <person name="Soltysiak M.P.M."/>
            <person name="Jalihal A."/>
            <person name="Ory A."/>
            <person name="Chrisophersen C."/>
            <person name="Lee A.D."/>
            <person name="Boulton J."/>
            <person name="Springer M."/>
        </authorList>
    </citation>
    <scope>NUCLEOTIDE SEQUENCE [LARGE SCALE GENOMIC DNA]</scope>
    <source>
        <strain evidence="2 3">CB5</strain>
    </source>
</reference>
<evidence type="ECO:0000256" key="1">
    <source>
        <dbReference type="SAM" id="MobiDB-lite"/>
    </source>
</evidence>
<protein>
    <submittedName>
        <fullName evidence="2">Uncharacterized protein</fullName>
    </submittedName>
</protein>
<keyword evidence="3" id="KW-1185">Reference proteome</keyword>